<dbReference type="InterPro" id="IPR025630">
    <property type="entry name" value="DUF4288"/>
</dbReference>
<protein>
    <submittedName>
        <fullName evidence="1">DUF4288 domain-containing protein</fullName>
    </submittedName>
</protein>
<name>A0AAW9PRC8_9CYAN</name>
<sequence>MTWYIAHSIMYVKFKDGIQDKYPIWENMILIEASSSDDAWDKAKIRAKEDEDSEENESLWEKRPAIFVFAGIRKIVECLDPENRPTHGTEVTYSEMELDSFDSLSKFLKGEEVLVKYHY</sequence>
<dbReference type="Proteomes" id="UP001333818">
    <property type="component" value="Unassembled WGS sequence"/>
</dbReference>
<gene>
    <name evidence="1" type="ORF">V2H45_07275</name>
</gene>
<reference evidence="1" key="1">
    <citation type="submission" date="2024-01" db="EMBL/GenBank/DDBJ databases">
        <title>Bank of Algae and Cyanobacteria of the Azores (BACA) strain genomes.</title>
        <authorList>
            <person name="Luz R."/>
            <person name="Cordeiro R."/>
            <person name="Fonseca A."/>
            <person name="Goncalves V."/>
        </authorList>
    </citation>
    <scope>NUCLEOTIDE SEQUENCE</scope>
    <source>
        <strain evidence="1">BACA0141</strain>
    </source>
</reference>
<dbReference type="EMBL" id="JAZBJZ010000021">
    <property type="protein sequence ID" value="MEE3716542.1"/>
    <property type="molecule type" value="Genomic_DNA"/>
</dbReference>
<accession>A0AAW9PRC8</accession>
<dbReference type="Pfam" id="PF14119">
    <property type="entry name" value="DUF4288"/>
    <property type="match status" value="1"/>
</dbReference>
<evidence type="ECO:0000313" key="2">
    <source>
        <dbReference type="Proteomes" id="UP001333818"/>
    </source>
</evidence>
<comment type="caution">
    <text evidence="1">The sequence shown here is derived from an EMBL/GenBank/DDBJ whole genome shotgun (WGS) entry which is preliminary data.</text>
</comment>
<keyword evidence="2" id="KW-1185">Reference proteome</keyword>
<proteinExistence type="predicted"/>
<dbReference type="RefSeq" id="WP_330482970.1">
    <property type="nucleotide sequence ID" value="NZ_JAZBJZ010000021.1"/>
</dbReference>
<dbReference type="AlphaFoldDB" id="A0AAW9PRC8"/>
<organism evidence="1 2">
    <name type="scientific">Tumidithrix elongata BACA0141</name>
    <dbReference type="NCBI Taxonomy" id="2716417"/>
    <lineage>
        <taxon>Bacteria</taxon>
        <taxon>Bacillati</taxon>
        <taxon>Cyanobacteriota</taxon>
        <taxon>Cyanophyceae</taxon>
        <taxon>Pseudanabaenales</taxon>
        <taxon>Pseudanabaenaceae</taxon>
        <taxon>Tumidithrix</taxon>
        <taxon>Tumidithrix elongata</taxon>
    </lineage>
</organism>
<evidence type="ECO:0000313" key="1">
    <source>
        <dbReference type="EMBL" id="MEE3716542.1"/>
    </source>
</evidence>